<dbReference type="EMBL" id="QRAS01000002">
    <property type="protein sequence ID" value="RDL06499.1"/>
    <property type="molecule type" value="Genomic_DNA"/>
</dbReference>
<dbReference type="KEGG" id="wso:WSWS_00174"/>
<feature type="domain" description="SseB protein N-terminal" evidence="1">
    <location>
        <begin position="19"/>
        <end position="143"/>
    </location>
</feature>
<sequence>MADQDLTPEEEFNNEELLDALAAFREEQNEKTEQNFTVALLNAVFLAPVLFTEEPTVLEDGALEVAPDTMQLLTFEDEDGSTIFPIFTDAESMAAGEFPNEANTQIWPMTIEEYVPLFENDATLGSLALNPFTNGMPITRENLEYLAAVIAATNELSDDEDDDEMAPTSADDTDQDLEISVPENVPIALQYELMGVADDHAGIVSQMYLLWLASTDNTKANFLLVVDGPEKESVMALFPEFAAGFVKILGEEDSTVDIVSKEDFDVDLSEFPVLYNTVI</sequence>
<dbReference type="RefSeq" id="WP_070229492.1">
    <property type="nucleotide sequence ID" value="NZ_BJYO01000003.1"/>
</dbReference>
<organism evidence="2 3">
    <name type="scientific">Weissella soli</name>
    <dbReference type="NCBI Taxonomy" id="155866"/>
    <lineage>
        <taxon>Bacteria</taxon>
        <taxon>Bacillati</taxon>
        <taxon>Bacillota</taxon>
        <taxon>Bacilli</taxon>
        <taxon>Lactobacillales</taxon>
        <taxon>Lactobacillaceae</taxon>
        <taxon>Weissella</taxon>
    </lineage>
</organism>
<comment type="caution">
    <text evidence="2">The sequence shown here is derived from an EMBL/GenBank/DDBJ whole genome shotgun (WGS) entry which is preliminary data.</text>
</comment>
<evidence type="ECO:0000313" key="2">
    <source>
        <dbReference type="EMBL" id="RDL06499.1"/>
    </source>
</evidence>
<keyword evidence="3" id="KW-1185">Reference proteome</keyword>
<dbReference type="Pfam" id="PF07179">
    <property type="entry name" value="SseB"/>
    <property type="match status" value="1"/>
</dbReference>
<protein>
    <submittedName>
        <fullName evidence="2">Type III secretion system (T3SS) SseB-like protein</fullName>
    </submittedName>
</protein>
<evidence type="ECO:0000259" key="1">
    <source>
        <dbReference type="Pfam" id="PF07179"/>
    </source>
</evidence>
<gene>
    <name evidence="2" type="ORF">DFP99_0877</name>
</gene>
<dbReference type="GeneID" id="94545387"/>
<dbReference type="InterPro" id="IPR009839">
    <property type="entry name" value="SseB_N"/>
</dbReference>
<accession>A0A288Q5G6</accession>
<reference evidence="2 3" key="1">
    <citation type="submission" date="2018-07" db="EMBL/GenBank/DDBJ databases">
        <title>Genomic Encyclopedia of Type Strains, Phase III (KMG-III): the genomes of soil and plant-associated and newly described type strains.</title>
        <authorList>
            <person name="Whitman W."/>
        </authorList>
    </citation>
    <scope>NUCLEOTIDE SEQUENCE [LARGE SCALE GENOMIC DNA]</scope>
    <source>
        <strain evidence="2 3">CECT 7031</strain>
    </source>
</reference>
<proteinExistence type="predicted"/>
<name>A0A288Q5G6_9LACO</name>
<dbReference type="AlphaFoldDB" id="A0A288Q5G6"/>
<dbReference type="Proteomes" id="UP000254912">
    <property type="component" value="Unassembled WGS sequence"/>
</dbReference>
<evidence type="ECO:0000313" key="3">
    <source>
        <dbReference type="Proteomes" id="UP000254912"/>
    </source>
</evidence>